<evidence type="ECO:0000313" key="2">
    <source>
        <dbReference type="Proteomes" id="UP000092420"/>
    </source>
</evidence>
<accession>A0A150JEA6</accession>
<dbReference type="AlphaFoldDB" id="A0A150J640"/>
<accession>A0A150J640</accession>
<dbReference type="Proteomes" id="UP000092420">
    <property type="component" value="Unassembled WGS sequence"/>
</dbReference>
<comment type="caution">
    <text evidence="1">The sequence shown here is derived from an EMBL/GenBank/DDBJ whole genome shotgun (WGS) entry which is preliminary data.</text>
</comment>
<dbReference type="EMBL" id="LNJB01000039">
    <property type="protein sequence ID" value="KYC52671.1"/>
    <property type="molecule type" value="Genomic_DNA"/>
</dbReference>
<name>A0A150J640_9EURY</name>
<gene>
    <name evidence="1" type="ORF">AN188_01562</name>
</gene>
<proteinExistence type="predicted"/>
<reference evidence="1 2" key="1">
    <citation type="journal article" date="2016" name="ISME J.">
        <title>Chasing the elusive Euryarchaeota class WSA2: genomes reveal a uniquely fastidious methyl-reducing methanogen.</title>
        <authorList>
            <person name="Nobu M.K."/>
            <person name="Narihiro T."/>
            <person name="Kuroda K."/>
            <person name="Mei R."/>
            <person name="Liu W.T."/>
        </authorList>
    </citation>
    <scope>NUCLEOTIDE SEQUENCE [LARGE SCALE GENOMIC DNA]</scope>
    <source>
        <strain evidence="1">ADurb1013_Bin02101</strain>
    </source>
</reference>
<protein>
    <submittedName>
        <fullName evidence="1">Uncharacterized protein</fullName>
    </submittedName>
</protein>
<sequence>MSIFIPIEYDGRKYPKDISSKIKEVAGNFDVPYIRPLKEYSLHTEYSYGRRKFNTSLVSNFKTIRESHKDFIPKLWTSRRWAEEFGDFIIRLVGDNRPPKIIETHPPFNDYCKSIEEFVKIYEVFEGRISDTYPETDIFIENRYGSLYRGGKFLISNVTDLESLCESIDKHGLKLRIVLDFIQIFSSYNLGPRKFTAEKIRSTVKSIYPIRDKINGIHLWGKKDYGQNRFIPHMGNFDTYFLQNDLKDVFLEELYKLLEDSKYRYFVPEVNSSDLDLWSIIEDLKEKGFRFV</sequence>
<evidence type="ECO:0000313" key="1">
    <source>
        <dbReference type="EMBL" id="KYC52671.1"/>
    </source>
</evidence>
<organism evidence="1 2">
    <name type="scientific">Candidatus Methanofastidiosum methylothiophilum</name>
    <dbReference type="NCBI Taxonomy" id="1705564"/>
    <lineage>
        <taxon>Archaea</taxon>
        <taxon>Methanobacteriati</taxon>
        <taxon>Methanobacteriota</taxon>
        <taxon>Stenosarchaea group</taxon>
        <taxon>Candidatus Methanofastidiosia</taxon>
        <taxon>Candidatus Methanofastidiosales</taxon>
        <taxon>Candidatus Methanofastidiosaceae</taxon>
        <taxon>Candidatus Methanofastidiosum</taxon>
    </lineage>
</organism>